<evidence type="ECO:0000256" key="1">
    <source>
        <dbReference type="SAM" id="MobiDB-lite"/>
    </source>
</evidence>
<dbReference type="Proteomes" id="UP001274321">
    <property type="component" value="Unassembled WGS sequence"/>
</dbReference>
<dbReference type="InterPro" id="IPR006597">
    <property type="entry name" value="Sel1-like"/>
</dbReference>
<organism evidence="2 3">
    <name type="scientific">Terrihabitans rhizophilus</name>
    <dbReference type="NCBI Taxonomy" id="3092662"/>
    <lineage>
        <taxon>Bacteria</taxon>
        <taxon>Pseudomonadati</taxon>
        <taxon>Pseudomonadota</taxon>
        <taxon>Alphaproteobacteria</taxon>
        <taxon>Hyphomicrobiales</taxon>
        <taxon>Terrihabitans</taxon>
    </lineage>
</organism>
<dbReference type="InterPro" id="IPR050767">
    <property type="entry name" value="Sel1_AlgK"/>
</dbReference>
<dbReference type="PANTHER" id="PTHR11102">
    <property type="entry name" value="SEL-1-LIKE PROTEIN"/>
    <property type="match status" value="1"/>
</dbReference>
<feature type="compositionally biased region" description="Basic and acidic residues" evidence="1">
    <location>
        <begin position="16"/>
        <end position="29"/>
    </location>
</feature>
<gene>
    <name evidence="2" type="ORF">SCD90_10030</name>
</gene>
<reference evidence="2 3" key="1">
    <citation type="submission" date="2023-11" db="EMBL/GenBank/DDBJ databases">
        <authorList>
            <person name="Bao R."/>
        </authorList>
    </citation>
    <scope>NUCLEOTIDE SEQUENCE [LARGE SCALE GENOMIC DNA]</scope>
    <source>
        <strain evidence="2 3">PJ23</strain>
    </source>
</reference>
<evidence type="ECO:0000313" key="3">
    <source>
        <dbReference type="Proteomes" id="UP001274321"/>
    </source>
</evidence>
<feature type="region of interest" description="Disordered" evidence="1">
    <location>
        <begin position="691"/>
        <end position="728"/>
    </location>
</feature>
<dbReference type="EMBL" id="JAXAFJ010000005">
    <property type="protein sequence ID" value="MDX6806404.1"/>
    <property type="molecule type" value="Genomic_DNA"/>
</dbReference>
<dbReference type="RefSeq" id="WP_319844533.1">
    <property type="nucleotide sequence ID" value="NZ_JAXAFJ010000005.1"/>
</dbReference>
<comment type="caution">
    <text evidence="2">The sequence shown here is derived from an EMBL/GenBank/DDBJ whole genome shotgun (WGS) entry which is preliminary data.</text>
</comment>
<accession>A0ABU4RNH7</accession>
<evidence type="ECO:0000313" key="2">
    <source>
        <dbReference type="EMBL" id="MDX6806404.1"/>
    </source>
</evidence>
<dbReference type="SUPFAM" id="SSF81901">
    <property type="entry name" value="HCP-like"/>
    <property type="match status" value="1"/>
</dbReference>
<dbReference type="PANTHER" id="PTHR11102:SF160">
    <property type="entry name" value="ERAD-ASSOCIATED E3 UBIQUITIN-PROTEIN LIGASE COMPONENT HRD3"/>
    <property type="match status" value="1"/>
</dbReference>
<dbReference type="Pfam" id="PF08238">
    <property type="entry name" value="Sel1"/>
    <property type="match status" value="4"/>
</dbReference>
<feature type="compositionally biased region" description="Polar residues" evidence="1">
    <location>
        <begin position="1"/>
        <end position="11"/>
    </location>
</feature>
<feature type="compositionally biased region" description="Polar residues" evidence="1">
    <location>
        <begin position="716"/>
        <end position="728"/>
    </location>
</feature>
<dbReference type="SMART" id="SM00671">
    <property type="entry name" value="SEL1"/>
    <property type="match status" value="4"/>
</dbReference>
<protein>
    <submittedName>
        <fullName evidence="2">Tetratricopeptide repeat protein</fullName>
    </submittedName>
</protein>
<proteinExistence type="predicted"/>
<sequence>MTKNTDAASNTGTGGREARRLSDWLRHQETPPAARRMDPPGNSPVPQGGSTPVLNRLTAQFDRVKAGEPPLQSVGLAEMLNRRLEARKAREGAAGIAVEPGLEKDTEEAPRDFVGPALHLALADIIARQNSLSAQAAATEVDAIDSYFGAPSRSPAASEAVTAEIPVEPLAAEVELPFEQIEPEASILQHAHLPEHGHETVEQAVGRLAAHFEQTTARGFATLEACHSEIMQAIRESHAATAQAAEAGAARAIETSLETLGGTLAGRIENVAHLVADLKAGSTASERRTCDMLDAVRETLELVAERLPRPAPGEASATAPLIAAQERGSFIAAARRQAATSPAPDVRSVDAPRLLEDAAVAPTSPIATKVKKAAKPKTTTAKTSLRRRLMLGCGAIAVLAASYGGAWALLNRNLAPEQVVSSPIDEGSMLLDPQSEKDFNTAEAGAPSSYRPTEPAALDAVPPLSTDLQPPAGLAVPEEALPPILMPAEPAQAAPAPAPAPADSTLTPLQRRTAAGDPAALYETALRLVEGRGVPRDPTRAAEHLGRAASAGLAPAQYLLGSLKEKGTGVPKDIPGARQLYEQAAASGNVQSMHNLGVMHAEGGLGKPNMKDAYGWFSRAAELGLKDSQYNLGVVEARGLVGKPDLAQAYVWFALAAKQGDGDAAAKRDQVATKLSNSDLATAQSKAAGWKAQPLSAKANTVAEPPEGWDHPVNANRVSTSQLVRPIR</sequence>
<feature type="region of interest" description="Disordered" evidence="1">
    <location>
        <begin position="1"/>
        <end position="53"/>
    </location>
</feature>
<keyword evidence="3" id="KW-1185">Reference proteome</keyword>
<name>A0ABU4RNH7_9HYPH</name>
<dbReference type="InterPro" id="IPR011990">
    <property type="entry name" value="TPR-like_helical_dom_sf"/>
</dbReference>
<dbReference type="Gene3D" id="1.25.40.10">
    <property type="entry name" value="Tetratricopeptide repeat domain"/>
    <property type="match status" value="1"/>
</dbReference>
<feature type="compositionally biased region" description="Polar residues" evidence="1">
    <location>
        <begin position="44"/>
        <end position="53"/>
    </location>
</feature>